<dbReference type="GO" id="GO:0003700">
    <property type="term" value="F:DNA-binding transcription factor activity"/>
    <property type="evidence" value="ECO:0007669"/>
    <property type="project" value="InterPro"/>
</dbReference>
<sequence>MAFSSSKNKDVKQECDDLMCGELFPASSIEFEGVNQRSGMRKSRKEGANIWTIETSAPFDDGYQWRKYGTKKIMSSNNPRSYFRCTYRDDENCVATKQVQQKDFTDPPVYEVTYKNSHSCNLTPMSAANLPIQSGLSMTRPNLISVDFSISPVHLEQYFSAVDSKPCQNLLNVNQGVNLQFHNTTTEFTSVGSRTSDLHEKDALYCESLSDYLPLQGLDELDGFDDLVLREFMNSSDMNSCG</sequence>
<reference evidence="7" key="1">
    <citation type="submission" date="2020-01" db="EMBL/GenBank/DDBJ databases">
        <title>Genome sequence of Kobresia littledalei, the first chromosome-level genome in the family Cyperaceae.</title>
        <authorList>
            <person name="Qu G."/>
        </authorList>
    </citation>
    <scope>NUCLEOTIDE SEQUENCE</scope>
    <source>
        <strain evidence="7">C.B.Clarke</strain>
        <tissue evidence="7">Leaf</tissue>
    </source>
</reference>
<dbReference type="AlphaFoldDB" id="A0A833VL10"/>
<name>A0A833VL10_9POAL</name>
<dbReference type="InterPro" id="IPR044810">
    <property type="entry name" value="WRKY_plant"/>
</dbReference>
<comment type="subcellular location">
    <subcellularLocation>
        <location evidence="1">Nucleus</location>
    </subcellularLocation>
</comment>
<dbReference type="PROSITE" id="PS50811">
    <property type="entry name" value="WRKY"/>
    <property type="match status" value="1"/>
</dbReference>
<evidence type="ECO:0000259" key="6">
    <source>
        <dbReference type="PROSITE" id="PS50811"/>
    </source>
</evidence>
<keyword evidence="3" id="KW-0238">DNA-binding</keyword>
<dbReference type="Gene3D" id="2.20.25.80">
    <property type="entry name" value="WRKY domain"/>
    <property type="match status" value="1"/>
</dbReference>
<proteinExistence type="predicted"/>
<dbReference type="GO" id="GO:0043565">
    <property type="term" value="F:sequence-specific DNA binding"/>
    <property type="evidence" value="ECO:0007669"/>
    <property type="project" value="InterPro"/>
</dbReference>
<keyword evidence="2" id="KW-0805">Transcription regulation</keyword>
<evidence type="ECO:0000256" key="4">
    <source>
        <dbReference type="ARBA" id="ARBA00023163"/>
    </source>
</evidence>
<keyword evidence="4" id="KW-0804">Transcription</keyword>
<comment type="caution">
    <text evidence="7">The sequence shown here is derived from an EMBL/GenBank/DDBJ whole genome shotgun (WGS) entry which is preliminary data.</text>
</comment>
<dbReference type="GO" id="GO:0005634">
    <property type="term" value="C:nucleus"/>
    <property type="evidence" value="ECO:0007669"/>
    <property type="project" value="UniProtKB-SubCell"/>
</dbReference>
<dbReference type="SMART" id="SM00774">
    <property type="entry name" value="WRKY"/>
    <property type="match status" value="1"/>
</dbReference>
<dbReference type="OrthoDB" id="2021064at2759"/>
<evidence type="ECO:0000256" key="5">
    <source>
        <dbReference type="ARBA" id="ARBA00023242"/>
    </source>
</evidence>
<dbReference type="PANTHER" id="PTHR31282">
    <property type="entry name" value="WRKY TRANSCRIPTION FACTOR 21-RELATED"/>
    <property type="match status" value="1"/>
</dbReference>
<evidence type="ECO:0000256" key="2">
    <source>
        <dbReference type="ARBA" id="ARBA00023015"/>
    </source>
</evidence>
<keyword evidence="5" id="KW-0539">Nucleus</keyword>
<evidence type="ECO:0000313" key="8">
    <source>
        <dbReference type="Proteomes" id="UP000623129"/>
    </source>
</evidence>
<dbReference type="Proteomes" id="UP000623129">
    <property type="component" value="Unassembled WGS sequence"/>
</dbReference>
<organism evidence="7 8">
    <name type="scientific">Carex littledalei</name>
    <dbReference type="NCBI Taxonomy" id="544730"/>
    <lineage>
        <taxon>Eukaryota</taxon>
        <taxon>Viridiplantae</taxon>
        <taxon>Streptophyta</taxon>
        <taxon>Embryophyta</taxon>
        <taxon>Tracheophyta</taxon>
        <taxon>Spermatophyta</taxon>
        <taxon>Magnoliopsida</taxon>
        <taxon>Liliopsida</taxon>
        <taxon>Poales</taxon>
        <taxon>Cyperaceae</taxon>
        <taxon>Cyperoideae</taxon>
        <taxon>Cariceae</taxon>
        <taxon>Carex</taxon>
        <taxon>Carex subgen. Euthyceras</taxon>
    </lineage>
</organism>
<dbReference type="EMBL" id="SWLB01000017">
    <property type="protein sequence ID" value="KAF3327358.1"/>
    <property type="molecule type" value="Genomic_DNA"/>
</dbReference>
<dbReference type="InterPro" id="IPR003657">
    <property type="entry name" value="WRKY_dom"/>
</dbReference>
<evidence type="ECO:0000256" key="1">
    <source>
        <dbReference type="ARBA" id="ARBA00004123"/>
    </source>
</evidence>
<feature type="domain" description="WRKY" evidence="6">
    <location>
        <begin position="54"/>
        <end position="123"/>
    </location>
</feature>
<evidence type="ECO:0000256" key="3">
    <source>
        <dbReference type="ARBA" id="ARBA00023125"/>
    </source>
</evidence>
<dbReference type="InterPro" id="IPR036576">
    <property type="entry name" value="WRKY_dom_sf"/>
</dbReference>
<dbReference type="Pfam" id="PF03106">
    <property type="entry name" value="WRKY"/>
    <property type="match status" value="1"/>
</dbReference>
<protein>
    <submittedName>
        <fullName evidence="7">WRKY transcription factor 55</fullName>
    </submittedName>
</protein>
<accession>A0A833VL10</accession>
<dbReference type="SUPFAM" id="SSF118290">
    <property type="entry name" value="WRKY DNA-binding domain"/>
    <property type="match status" value="1"/>
</dbReference>
<keyword evidence="8" id="KW-1185">Reference proteome</keyword>
<evidence type="ECO:0000313" key="7">
    <source>
        <dbReference type="EMBL" id="KAF3327358.1"/>
    </source>
</evidence>
<gene>
    <name evidence="7" type="ORF">FCM35_KLT07476</name>
</gene>